<reference evidence="1 2" key="1">
    <citation type="journal article" date="2016" name="Mol. Biol. Evol.">
        <title>Comparative Genomics of Early-Diverging Mushroom-Forming Fungi Provides Insights into the Origins of Lignocellulose Decay Capabilities.</title>
        <authorList>
            <person name="Nagy L.G."/>
            <person name="Riley R."/>
            <person name="Tritt A."/>
            <person name="Adam C."/>
            <person name="Daum C."/>
            <person name="Floudas D."/>
            <person name="Sun H."/>
            <person name="Yadav J.S."/>
            <person name="Pangilinan J."/>
            <person name="Larsson K.H."/>
            <person name="Matsuura K."/>
            <person name="Barry K."/>
            <person name="Labutti K."/>
            <person name="Kuo R."/>
            <person name="Ohm R.A."/>
            <person name="Bhattacharya S.S."/>
            <person name="Shirouzu T."/>
            <person name="Yoshinaga Y."/>
            <person name="Martin F.M."/>
            <person name="Grigoriev I.V."/>
            <person name="Hibbett D.S."/>
        </authorList>
    </citation>
    <scope>NUCLEOTIDE SEQUENCE [LARGE SCALE GENOMIC DNA]</scope>
    <source>
        <strain evidence="1 2">CBS 109695</strain>
    </source>
</reference>
<sequence>MRDFSFSSCGAALMSSSESFNDEPPSYSFKELSDFEAYLKANTTPDAQLAAMSDAQLAALLAEQFTESLSDDKQWHVQDDFSLPLEADTTPDAQLATMSDAQLAALLAEHFTESPSDDEQWHVQDDLPLLLEVDTTPDTQLAAMSDAQLAALLDEQLAQTLLDDEQWHVPDDMPPLLEAEPQQDFFSIWQSLTSSALITSTSVDSGVPVVRNVFLSSDGGACATRTFFLCDSAELPDVRFKITSLSTLAKVEALALVGARLFKDVTVRRSTYGPSGEHERPVSWGKFILPDLLADGAPASRDAYGRKHVIPQWFGHSPDEEFLERLQLRMALVRCHAVVCASESDIRQAARTYLRTMTKLYRSSHYNKTKRTYQLSNRHRIPHAWVHKDDPSAAFRDRDQGAGEWYRCAEAESNSGQGMKRVHVRVKSTSVCIVRLRRHLSLALSPVLSMGRSNAVGHCELDLTNEINARNLLY</sequence>
<dbReference type="AlphaFoldDB" id="A0A166PYD9"/>
<accession>A0A166PYD9</accession>
<dbReference type="Proteomes" id="UP000076532">
    <property type="component" value="Unassembled WGS sequence"/>
</dbReference>
<proteinExistence type="predicted"/>
<organism evidence="1 2">
    <name type="scientific">Athelia psychrophila</name>
    <dbReference type="NCBI Taxonomy" id="1759441"/>
    <lineage>
        <taxon>Eukaryota</taxon>
        <taxon>Fungi</taxon>
        <taxon>Dikarya</taxon>
        <taxon>Basidiomycota</taxon>
        <taxon>Agaricomycotina</taxon>
        <taxon>Agaricomycetes</taxon>
        <taxon>Agaricomycetidae</taxon>
        <taxon>Atheliales</taxon>
        <taxon>Atheliaceae</taxon>
        <taxon>Athelia</taxon>
    </lineage>
</organism>
<dbReference type="EMBL" id="KV417513">
    <property type="protein sequence ID" value="KZP26575.1"/>
    <property type="molecule type" value="Genomic_DNA"/>
</dbReference>
<evidence type="ECO:0000313" key="1">
    <source>
        <dbReference type="EMBL" id="KZP26575.1"/>
    </source>
</evidence>
<keyword evidence="2" id="KW-1185">Reference proteome</keyword>
<name>A0A166PYD9_9AGAM</name>
<evidence type="ECO:0000313" key="2">
    <source>
        <dbReference type="Proteomes" id="UP000076532"/>
    </source>
</evidence>
<protein>
    <submittedName>
        <fullName evidence="1">Uncharacterized protein</fullName>
    </submittedName>
</protein>
<gene>
    <name evidence="1" type="ORF">FIBSPDRAFT_887086</name>
</gene>